<sequence length="268" mass="30671">MALKPMNLIGTVNILDRGDGPAQEVLSRTARNRAQRKQDETRNELNKITDRVDKTLGQFELVSKSEEESRGGDDAEMKYVSDVDELYDILSDQIKKRKYQQQVTVFIVGYQNASTSRLKLMQQVNEFFNETTQRWEDGDLNPTSPDIDLEEAEKVVSDTLDTAKDLTQKISDINKEMMDYMYQYANAKAGNKNRKKMEKALSTAKEDLQLMSEKIVAAQKELDEKDEKIQMLYKQIEVKSMEAQKFKTAAEVAKVTIIEVISTCDTLI</sequence>
<dbReference type="EMBL" id="VXIV02000360">
    <property type="protein sequence ID" value="KAF6038762.1"/>
    <property type="molecule type" value="Genomic_DNA"/>
</dbReference>
<dbReference type="Proteomes" id="UP000593567">
    <property type="component" value="Unassembled WGS sequence"/>
</dbReference>
<proteinExistence type="predicted"/>
<feature type="coiled-coil region" evidence="1">
    <location>
        <begin position="194"/>
        <end position="235"/>
    </location>
</feature>
<keyword evidence="3" id="KW-1185">Reference proteome</keyword>
<protein>
    <submittedName>
        <fullName evidence="2">Uncharacterized protein</fullName>
    </submittedName>
</protein>
<dbReference type="PANTHER" id="PTHR37915">
    <property type="match status" value="1"/>
</dbReference>
<accession>A0A7J7KJ72</accession>
<reference evidence="2" key="1">
    <citation type="submission" date="2020-06" db="EMBL/GenBank/DDBJ databases">
        <title>Draft genome of Bugula neritina, a colonial animal packing powerful symbionts and potential medicines.</title>
        <authorList>
            <person name="Rayko M."/>
        </authorList>
    </citation>
    <scope>NUCLEOTIDE SEQUENCE [LARGE SCALE GENOMIC DNA]</scope>
    <source>
        <strain evidence="2">Kwan_BN1</strain>
    </source>
</reference>
<evidence type="ECO:0000313" key="2">
    <source>
        <dbReference type="EMBL" id="KAF6038762.1"/>
    </source>
</evidence>
<comment type="caution">
    <text evidence="2">The sequence shown here is derived from an EMBL/GenBank/DDBJ whole genome shotgun (WGS) entry which is preliminary data.</text>
</comment>
<evidence type="ECO:0000313" key="3">
    <source>
        <dbReference type="Proteomes" id="UP000593567"/>
    </source>
</evidence>
<evidence type="ECO:0000256" key="1">
    <source>
        <dbReference type="SAM" id="Coils"/>
    </source>
</evidence>
<dbReference type="OrthoDB" id="10037468at2759"/>
<gene>
    <name evidence="2" type="ORF">EB796_002930</name>
</gene>
<dbReference type="AlphaFoldDB" id="A0A7J7KJ72"/>
<dbReference type="PANTHER" id="PTHR37915:SF3">
    <property type="match status" value="1"/>
</dbReference>
<name>A0A7J7KJ72_BUGNE</name>
<keyword evidence="1" id="KW-0175">Coiled coil</keyword>
<organism evidence="2 3">
    <name type="scientific">Bugula neritina</name>
    <name type="common">Brown bryozoan</name>
    <name type="synonym">Sertularia neritina</name>
    <dbReference type="NCBI Taxonomy" id="10212"/>
    <lineage>
        <taxon>Eukaryota</taxon>
        <taxon>Metazoa</taxon>
        <taxon>Spiralia</taxon>
        <taxon>Lophotrochozoa</taxon>
        <taxon>Bryozoa</taxon>
        <taxon>Gymnolaemata</taxon>
        <taxon>Cheilostomatida</taxon>
        <taxon>Flustrina</taxon>
        <taxon>Buguloidea</taxon>
        <taxon>Bugulidae</taxon>
        <taxon>Bugula</taxon>
    </lineage>
</organism>